<dbReference type="Pfam" id="PF16113">
    <property type="entry name" value="ECH_2"/>
    <property type="match status" value="1"/>
</dbReference>
<dbReference type="Proteomes" id="UP000235777">
    <property type="component" value="Unassembled WGS sequence"/>
</dbReference>
<dbReference type="GO" id="GO:0006574">
    <property type="term" value="P:L-valine catabolic process"/>
    <property type="evidence" value="ECO:0007669"/>
    <property type="project" value="TreeGrafter"/>
</dbReference>
<dbReference type="PANTHER" id="PTHR43176">
    <property type="entry name" value="3-HYDROXYISOBUTYRYL-COA HYDROLASE-RELATED"/>
    <property type="match status" value="1"/>
</dbReference>
<dbReference type="InterPro" id="IPR032259">
    <property type="entry name" value="HIBYL-CoA-H"/>
</dbReference>
<protein>
    <recommendedName>
        <fullName evidence="2">3-hydroxyisobutyryl-CoA hydrolase</fullName>
        <ecNumber evidence="2">3.1.2.4</ecNumber>
    </recommendedName>
</protein>
<sequence>MSKIGCIAAVDREGPRVLGRTSSDLPVMFRVVNRVAIITLNRPSALNTLSPEMVRELTLHIEHCGVDRDIAAVIVMGMGDTFCAGVDLRTLYLAAMAGDKKWRQLIADEYRLIFTFQQLKKPLVAVMDGFSTGGGIGLVQCASLRIVSERSRFQLNGPRIGFVPDGGATWFLGKLPVELMLYIGLTSATITGADAIGCGLADAYASSSSLRGFERRLNLLDASDLRQSLREVFVSPSDVVPDTSLAAFLPLIREHFAAHYSVEQCIGSLSNGFRRESEAAKRAWFQATLDSLRAHSPLMLNVMREALLRGRKMTLAENCRMEFDLTMRAIEVGDFCEGVRAHVIDGDNAPRWMFPTLEDVNSAVLDKFFSPWTCCAPHPLAALAA</sequence>
<dbReference type="EC" id="3.1.2.4" evidence="2"/>
<dbReference type="PANTHER" id="PTHR43176:SF3">
    <property type="entry name" value="3-HYDROXYISOBUTYRYL-COA HYDROLASE, MITOCHONDRIAL"/>
    <property type="match status" value="1"/>
</dbReference>
<dbReference type="Gene3D" id="3.90.226.10">
    <property type="entry name" value="2-enoyl-CoA Hydratase, Chain A, domain 1"/>
    <property type="match status" value="1"/>
</dbReference>
<dbReference type="InterPro" id="IPR029045">
    <property type="entry name" value="ClpP/crotonase-like_dom_sf"/>
</dbReference>
<comment type="caution">
    <text evidence="5">The sequence shown here is derived from an EMBL/GenBank/DDBJ whole genome shotgun (WGS) entry which is preliminary data.</text>
</comment>
<dbReference type="STRING" id="863227.GCA_000373005_00028"/>
<evidence type="ECO:0000259" key="4">
    <source>
        <dbReference type="Pfam" id="PF16113"/>
    </source>
</evidence>
<comment type="catalytic activity">
    <reaction evidence="1">
        <text>3-hydroxy-2-methylpropanoyl-CoA + H2O = 3-hydroxy-2-methylpropanoate + CoA + H(+)</text>
        <dbReference type="Rhea" id="RHEA:20888"/>
        <dbReference type="ChEBI" id="CHEBI:11805"/>
        <dbReference type="ChEBI" id="CHEBI:15377"/>
        <dbReference type="ChEBI" id="CHEBI:15378"/>
        <dbReference type="ChEBI" id="CHEBI:57287"/>
        <dbReference type="ChEBI" id="CHEBI:57340"/>
        <dbReference type="EC" id="3.1.2.4"/>
    </reaction>
</comment>
<keyword evidence="3" id="KW-0378">Hydrolase</keyword>
<organism evidence="5 6">
    <name type="scientific">Trinickia symbiotica</name>
    <dbReference type="NCBI Taxonomy" id="863227"/>
    <lineage>
        <taxon>Bacteria</taxon>
        <taxon>Pseudomonadati</taxon>
        <taxon>Pseudomonadota</taxon>
        <taxon>Betaproteobacteria</taxon>
        <taxon>Burkholderiales</taxon>
        <taxon>Burkholderiaceae</taxon>
        <taxon>Trinickia</taxon>
    </lineage>
</organism>
<reference evidence="5 6" key="1">
    <citation type="submission" date="2018-01" db="EMBL/GenBank/DDBJ databases">
        <title>Whole genome analyses suggest that Burkholderia sensu lato contains two further novel genera in the rhizoxinica-symbiotica group Mycetohabitans gen. nov., and Trinickia gen. nov.: implications for the evolution of diazotrophy and nodulation in the Burkholderiaceae.</title>
        <authorList>
            <person name="Estrada-de los Santos P."/>
            <person name="Palmer M."/>
            <person name="Chavez-Ramirez B."/>
            <person name="Beukes C."/>
            <person name="Steenkamp E.T."/>
            <person name="Hirsch A.M."/>
            <person name="Manyaka P."/>
            <person name="Maluk M."/>
            <person name="Lafos M."/>
            <person name="Crook M."/>
            <person name="Gross E."/>
            <person name="Simon M.F."/>
            <person name="Bueno dos Reis Junior F."/>
            <person name="Poole P.S."/>
            <person name="Venter S.N."/>
            <person name="James E.K."/>
        </authorList>
    </citation>
    <scope>NUCLEOTIDE SEQUENCE [LARGE SCALE GENOMIC DNA]</scope>
    <source>
        <strain evidence="5 6">JPY 581</strain>
    </source>
</reference>
<evidence type="ECO:0000256" key="2">
    <source>
        <dbReference type="ARBA" id="ARBA00011915"/>
    </source>
</evidence>
<dbReference type="AlphaFoldDB" id="A0A2N7X908"/>
<dbReference type="SUPFAM" id="SSF52096">
    <property type="entry name" value="ClpP/crotonase"/>
    <property type="match status" value="1"/>
</dbReference>
<evidence type="ECO:0000313" key="5">
    <source>
        <dbReference type="EMBL" id="PMS38233.1"/>
    </source>
</evidence>
<feature type="domain" description="Enoyl-CoA hydratase/isomerase" evidence="4">
    <location>
        <begin position="36"/>
        <end position="369"/>
    </location>
</feature>
<gene>
    <name evidence="5" type="ORF">C0Z20_05550</name>
</gene>
<dbReference type="RefSeq" id="WP_083925468.1">
    <property type="nucleotide sequence ID" value="NZ_KB890164.1"/>
</dbReference>
<accession>A0A2N7X908</accession>
<dbReference type="EMBL" id="PNYC01000002">
    <property type="protein sequence ID" value="PMS38233.1"/>
    <property type="molecule type" value="Genomic_DNA"/>
</dbReference>
<evidence type="ECO:0000256" key="1">
    <source>
        <dbReference type="ARBA" id="ARBA00001709"/>
    </source>
</evidence>
<dbReference type="NCBIfam" id="NF004127">
    <property type="entry name" value="PRK05617.1"/>
    <property type="match status" value="1"/>
</dbReference>
<evidence type="ECO:0000313" key="6">
    <source>
        <dbReference type="Proteomes" id="UP000235777"/>
    </source>
</evidence>
<keyword evidence="5" id="KW-0413">Isomerase</keyword>
<dbReference type="OrthoDB" id="9790967at2"/>
<dbReference type="CDD" id="cd06558">
    <property type="entry name" value="crotonase-like"/>
    <property type="match status" value="1"/>
</dbReference>
<dbReference type="GO" id="GO:0003860">
    <property type="term" value="F:3-hydroxyisobutyryl-CoA hydrolase activity"/>
    <property type="evidence" value="ECO:0007669"/>
    <property type="project" value="UniProtKB-EC"/>
</dbReference>
<proteinExistence type="predicted"/>
<dbReference type="GO" id="GO:0016853">
    <property type="term" value="F:isomerase activity"/>
    <property type="evidence" value="ECO:0007669"/>
    <property type="project" value="UniProtKB-KW"/>
</dbReference>
<dbReference type="InterPro" id="IPR045004">
    <property type="entry name" value="ECH_dom"/>
</dbReference>
<name>A0A2N7X908_9BURK</name>
<keyword evidence="6" id="KW-1185">Reference proteome</keyword>
<evidence type="ECO:0000256" key="3">
    <source>
        <dbReference type="ARBA" id="ARBA00022801"/>
    </source>
</evidence>